<dbReference type="InterPro" id="IPR053151">
    <property type="entry name" value="RNase_H-like"/>
</dbReference>
<dbReference type="InterPro" id="IPR044730">
    <property type="entry name" value="RNase_H-like_dom_plant"/>
</dbReference>
<protein>
    <recommendedName>
        <fullName evidence="1">RNase H type-1 domain-containing protein</fullName>
    </recommendedName>
</protein>
<organism evidence="2 3">
    <name type="scientific">Hevea brasiliensis</name>
    <name type="common">Para rubber tree</name>
    <name type="synonym">Siphonia brasiliensis</name>
    <dbReference type="NCBI Taxonomy" id="3981"/>
    <lineage>
        <taxon>Eukaryota</taxon>
        <taxon>Viridiplantae</taxon>
        <taxon>Streptophyta</taxon>
        <taxon>Embryophyta</taxon>
        <taxon>Tracheophyta</taxon>
        <taxon>Spermatophyta</taxon>
        <taxon>Magnoliopsida</taxon>
        <taxon>eudicotyledons</taxon>
        <taxon>Gunneridae</taxon>
        <taxon>Pentapetalae</taxon>
        <taxon>rosids</taxon>
        <taxon>fabids</taxon>
        <taxon>Malpighiales</taxon>
        <taxon>Euphorbiaceae</taxon>
        <taxon>Crotonoideae</taxon>
        <taxon>Micrandreae</taxon>
        <taxon>Hevea</taxon>
    </lineage>
</organism>
<evidence type="ECO:0000259" key="1">
    <source>
        <dbReference type="Pfam" id="PF13456"/>
    </source>
</evidence>
<comment type="caution">
    <text evidence="2">The sequence shown here is derived from an EMBL/GenBank/DDBJ whole genome shotgun (WGS) entry which is preliminary data.</text>
</comment>
<sequence>MLKLVLFSVLHGGIFYGVVQQLATTFNLRWSSPPQNFIKLNCGARVVVPGWIQLGVVFRDHSGEVLVSAIKRVYGPWSTAVSEARAILFGLQLAVDLSFQRVIVESDCLHVIQLIRSADCPNNDLGFVLQDCLDLMHLLDDCSWSFVRWSVNSVAHALAKLHLEDKCGLRKCLQT</sequence>
<dbReference type="InterPro" id="IPR002156">
    <property type="entry name" value="RNaseH_domain"/>
</dbReference>
<reference evidence="2" key="1">
    <citation type="journal article" date="2023" name="Plant Biotechnol. J.">
        <title>Chromosome-level wild Hevea brasiliensis genome provides new tools for genomic-assisted breeding and valuable loci to elevate rubber yield.</title>
        <authorList>
            <person name="Cheng H."/>
            <person name="Song X."/>
            <person name="Hu Y."/>
            <person name="Wu T."/>
            <person name="Yang Q."/>
            <person name="An Z."/>
            <person name="Feng S."/>
            <person name="Deng Z."/>
            <person name="Wu W."/>
            <person name="Zeng X."/>
            <person name="Tu M."/>
            <person name="Wang X."/>
            <person name="Huang H."/>
        </authorList>
    </citation>
    <scope>NUCLEOTIDE SEQUENCE</scope>
    <source>
        <strain evidence="2">MT/VB/25A 57/8</strain>
    </source>
</reference>
<evidence type="ECO:0000313" key="2">
    <source>
        <dbReference type="EMBL" id="KAJ9187526.1"/>
    </source>
</evidence>
<accession>A0ABQ9N5H8</accession>
<dbReference type="Pfam" id="PF13456">
    <property type="entry name" value="RVT_3"/>
    <property type="match status" value="1"/>
</dbReference>
<feature type="domain" description="RNase H type-1" evidence="1">
    <location>
        <begin position="54"/>
        <end position="161"/>
    </location>
</feature>
<dbReference type="Gene3D" id="3.30.420.10">
    <property type="entry name" value="Ribonuclease H-like superfamily/Ribonuclease H"/>
    <property type="match status" value="1"/>
</dbReference>
<proteinExistence type="predicted"/>
<dbReference type="PANTHER" id="PTHR47723">
    <property type="entry name" value="OS05G0353850 PROTEIN"/>
    <property type="match status" value="1"/>
</dbReference>
<keyword evidence="3" id="KW-1185">Reference proteome</keyword>
<dbReference type="InterPro" id="IPR012337">
    <property type="entry name" value="RNaseH-like_sf"/>
</dbReference>
<dbReference type="CDD" id="cd06222">
    <property type="entry name" value="RNase_H_like"/>
    <property type="match status" value="1"/>
</dbReference>
<gene>
    <name evidence="2" type="ORF">P3X46_002971</name>
</gene>
<dbReference type="InterPro" id="IPR036397">
    <property type="entry name" value="RNaseH_sf"/>
</dbReference>
<dbReference type="PANTHER" id="PTHR47723:SF21">
    <property type="entry name" value="POLYNUCLEOTIDYL TRANSFERASE, RIBONUCLEASE H-LIKE SUPERFAMILY PROTEIN"/>
    <property type="match status" value="1"/>
</dbReference>
<evidence type="ECO:0000313" key="3">
    <source>
        <dbReference type="Proteomes" id="UP001174677"/>
    </source>
</evidence>
<name>A0ABQ9N5H8_HEVBR</name>
<dbReference type="Proteomes" id="UP001174677">
    <property type="component" value="Chromosome 2"/>
</dbReference>
<dbReference type="EMBL" id="JARPOI010000002">
    <property type="protein sequence ID" value="KAJ9187526.1"/>
    <property type="molecule type" value="Genomic_DNA"/>
</dbReference>
<dbReference type="SUPFAM" id="SSF53098">
    <property type="entry name" value="Ribonuclease H-like"/>
    <property type="match status" value="1"/>
</dbReference>